<name>A0A1I7USJ8_9PELO</name>
<dbReference type="PRINTS" id="PR01217">
    <property type="entry name" value="PRICHEXTENSN"/>
</dbReference>
<keyword evidence="4" id="KW-0677">Repeat</keyword>
<evidence type="ECO:0000256" key="3">
    <source>
        <dbReference type="ARBA" id="ARBA00022729"/>
    </source>
</evidence>
<feature type="domain" description="Chitin-binding type-2" evidence="9">
    <location>
        <begin position="555"/>
        <end position="612"/>
    </location>
</feature>
<dbReference type="Proteomes" id="UP000095282">
    <property type="component" value="Unplaced"/>
</dbReference>
<feature type="region of interest" description="Disordered" evidence="7">
    <location>
        <begin position="995"/>
        <end position="1015"/>
    </location>
</feature>
<reference evidence="11" key="1">
    <citation type="submission" date="2016-11" db="UniProtKB">
        <authorList>
            <consortium name="WormBaseParasite"/>
        </authorList>
    </citation>
    <scope>IDENTIFICATION</scope>
</reference>
<dbReference type="InterPro" id="IPR036508">
    <property type="entry name" value="Chitin-bd_dom_sf"/>
</dbReference>
<dbReference type="STRING" id="1561998.A0A1I7USJ8"/>
<keyword evidence="3 8" id="KW-0732">Signal</keyword>
<sequence length="1146" mass="126087">MRQLSLLVTTALVLAVEAKNVLNPKGPPCPDGDGLYAVGCNSKYLQCVNNVEFEQSCPEGLFFDRLMSRCERRSVNHLCNEENRKTLNVRQKAVAINCVGRLSGDYPLDKSVCNENYYQCANGISYMRKCPHNQVYSPILKRCDYASNCRGSDGVKLYAAAAYASPTYDADNFVVTTKEFENGHRDINCTVVGDLYFTNDGQCSPYFWQCSNGKLFRKTCPEGLIYRLSQNLCDYPQGVKECPEYDGSETAYEPAPTTTSAPYAPPATSTPRYETPVDPVPAPTPPAYIPPVAPFTMAPTPPTSGPQRTPTIAPYVPAAAPSAPVYSQPISYQPAIHGDCQGKEDGFFEIKQCHSEFLTCAGGNGRVISCANDLVYDARTSACDFLEACKGPRKQEDIPVLYNHGGALDEKPVEAKVDFDCSGKVNGEYFKEACTKNYFRCQDGRAFAASCPADLVYNKATATCDYADNCEKNYMEPSQLYEKPTTTAAYQPPVTYTTQPPTTTGYTQPPTQRPSTVYARPIYTTEPTTVGYEEPSTTVYSTTQAPVTLPISLDDFSCARLIDGNHASGLCKNIFFTCSNNQVTATKCPGNLVFNPYQGQCDYERNVRDCQGYQPAETTTASYSQPQTSTSGYYPVKTTTKRHVPSYAPTSTPGYAPTSTPGYAPTTQAPIYVPVTYATTERPTYAAFCERLGDGNYGHECENYFFKCYNFETFKYECPAGLYYSLKRDQCDHKENVEGCPGYTPTTTPAAEQPQTPKYGYKADNYPNIDYTTTTPGPVDTTPIAEAFSCYGRPDGIYALPYCSKDYVQCIHGRSLVASCASGLFYSEMTGLCDYKNNVDICKIRKGSDSIDNNACLGKADGYYSAGCSSHYFSCIDEQIRKMSCPNKLKFSQTKGRCTYPTDVSECSIAANPERTPPAVPSDFCTIRPNGLHAFKTCSPHYIVCDNSKAIAGTCAAPLVFNGQNQLCDYKSNNKECGSDYIQPVTDAYSSYTTRAQEQPQTTTTKPYQPQTTPTARPLYKAETTTTRAYQPPSTTTRAYQAPTRTTRAYEAPTTTTRAYEAPKTTTRAYQPPTTTRRPYEAPTTTTQRQTTTSKQYETVATTTPAEDIEVPTTTVGYQTSQETTTTPEVTTAPYVAPSTTAQNNY</sequence>
<evidence type="ECO:0000259" key="9">
    <source>
        <dbReference type="PROSITE" id="PS50940"/>
    </source>
</evidence>
<evidence type="ECO:0000256" key="6">
    <source>
        <dbReference type="ARBA" id="ARBA00023180"/>
    </source>
</evidence>
<organism evidence="10 11">
    <name type="scientific">Caenorhabditis tropicalis</name>
    <dbReference type="NCBI Taxonomy" id="1561998"/>
    <lineage>
        <taxon>Eukaryota</taxon>
        <taxon>Metazoa</taxon>
        <taxon>Ecdysozoa</taxon>
        <taxon>Nematoda</taxon>
        <taxon>Chromadorea</taxon>
        <taxon>Rhabditida</taxon>
        <taxon>Rhabditina</taxon>
        <taxon>Rhabditomorpha</taxon>
        <taxon>Rhabditoidea</taxon>
        <taxon>Rhabditidae</taxon>
        <taxon>Peloderinae</taxon>
        <taxon>Caenorhabditis</taxon>
    </lineage>
</organism>
<feature type="compositionally biased region" description="Low complexity" evidence="7">
    <location>
        <begin position="999"/>
        <end position="1015"/>
    </location>
</feature>
<feature type="compositionally biased region" description="Low complexity" evidence="7">
    <location>
        <begin position="1064"/>
        <end position="1077"/>
    </location>
</feature>
<keyword evidence="10" id="KW-1185">Reference proteome</keyword>
<protein>
    <submittedName>
        <fullName evidence="11">Chitin-binding type-2 domain-containing protein</fullName>
    </submittedName>
</protein>
<evidence type="ECO:0000256" key="7">
    <source>
        <dbReference type="SAM" id="MobiDB-lite"/>
    </source>
</evidence>
<dbReference type="SUPFAM" id="SSF57625">
    <property type="entry name" value="Invertebrate chitin-binding proteins"/>
    <property type="match status" value="10"/>
</dbReference>
<feature type="domain" description="Chitin-binding type-2" evidence="9">
    <location>
        <begin position="186"/>
        <end position="244"/>
    </location>
</feature>
<dbReference type="WBParaSite" id="Csp11.Scaffold630.g18919.t1">
    <property type="protein sequence ID" value="Csp11.Scaffold630.g18919.t1"/>
    <property type="gene ID" value="Csp11.Scaffold630.g18919"/>
</dbReference>
<feature type="domain" description="Chitin-binding type-2" evidence="9">
    <location>
        <begin position="787"/>
        <end position="844"/>
    </location>
</feature>
<evidence type="ECO:0000256" key="4">
    <source>
        <dbReference type="ARBA" id="ARBA00022737"/>
    </source>
</evidence>
<feature type="domain" description="Chitin-binding type-2" evidence="9">
    <location>
        <begin position="686"/>
        <end position="742"/>
    </location>
</feature>
<evidence type="ECO:0000313" key="11">
    <source>
        <dbReference type="WBParaSite" id="Csp11.Scaffold630.g18919.t1"/>
    </source>
</evidence>
<feature type="region of interest" description="Disordered" evidence="7">
    <location>
        <begin position="245"/>
        <end position="284"/>
    </location>
</feature>
<feature type="domain" description="Chitin-binding type-2" evidence="9">
    <location>
        <begin position="853"/>
        <end position="909"/>
    </location>
</feature>
<feature type="compositionally biased region" description="Low complexity" evidence="7">
    <location>
        <begin position="249"/>
        <end position="271"/>
    </location>
</feature>
<feature type="domain" description="Chitin-binding type-2" evidence="9">
    <location>
        <begin position="95"/>
        <end position="151"/>
    </location>
</feature>
<feature type="signal peptide" evidence="8">
    <location>
        <begin position="1"/>
        <end position="18"/>
    </location>
</feature>
<feature type="chain" id="PRO_5009309273" evidence="8">
    <location>
        <begin position="19"/>
        <end position="1146"/>
    </location>
</feature>
<dbReference type="InterPro" id="IPR002557">
    <property type="entry name" value="Chitin-bd_dom"/>
</dbReference>
<dbReference type="SMART" id="SM00494">
    <property type="entry name" value="ChtBD2"/>
    <property type="match status" value="10"/>
</dbReference>
<dbReference type="PANTHER" id="PTHR23301">
    <property type="entry name" value="CHITIN BINDING PERITROPHIN-A"/>
    <property type="match status" value="1"/>
</dbReference>
<dbReference type="Gene3D" id="3.20.20.80">
    <property type="entry name" value="Glycosidases"/>
    <property type="match status" value="2"/>
</dbReference>
<dbReference type="Pfam" id="PF01607">
    <property type="entry name" value="CBM_14"/>
    <property type="match status" value="10"/>
</dbReference>
<dbReference type="PANTHER" id="PTHR23301:SF109">
    <property type="entry name" value="CHITIN-BINDING TYPE-2 DOMAIN-CONTAINING PROTEIN"/>
    <property type="match status" value="1"/>
</dbReference>
<keyword evidence="5" id="KW-1015">Disulfide bond</keyword>
<feature type="region of interest" description="Disordered" evidence="7">
    <location>
        <begin position="1064"/>
        <end position="1097"/>
    </location>
</feature>
<evidence type="ECO:0000256" key="5">
    <source>
        <dbReference type="ARBA" id="ARBA00023157"/>
    </source>
</evidence>
<feature type="domain" description="Chitin-binding type-2" evidence="9">
    <location>
        <begin position="26"/>
        <end position="81"/>
    </location>
</feature>
<evidence type="ECO:0000256" key="2">
    <source>
        <dbReference type="ARBA" id="ARBA00022669"/>
    </source>
</evidence>
<feature type="domain" description="Chitin-binding type-2" evidence="9">
    <location>
        <begin position="418"/>
        <end position="472"/>
    </location>
</feature>
<evidence type="ECO:0000256" key="8">
    <source>
        <dbReference type="SAM" id="SignalP"/>
    </source>
</evidence>
<accession>A0A1I7USJ8</accession>
<feature type="compositionally biased region" description="Low complexity" evidence="7">
    <location>
        <begin position="1084"/>
        <end position="1093"/>
    </location>
</feature>
<keyword evidence="1" id="KW-0217">Developmental protein</keyword>
<dbReference type="Gene3D" id="2.170.140.10">
    <property type="entry name" value="Chitin binding domain"/>
    <property type="match status" value="8"/>
</dbReference>
<feature type="domain" description="Chitin-binding type-2" evidence="9">
    <location>
        <begin position="337"/>
        <end position="391"/>
    </location>
</feature>
<dbReference type="InterPro" id="IPR051940">
    <property type="entry name" value="Chitin_bind-dev_reg"/>
</dbReference>
<dbReference type="GO" id="GO:0008061">
    <property type="term" value="F:chitin binding"/>
    <property type="evidence" value="ECO:0007669"/>
    <property type="project" value="UniProtKB-KW"/>
</dbReference>
<evidence type="ECO:0000256" key="1">
    <source>
        <dbReference type="ARBA" id="ARBA00022473"/>
    </source>
</evidence>
<keyword evidence="2" id="KW-0147">Chitin-binding</keyword>
<keyword evidence="6" id="KW-0325">Glycoprotein</keyword>
<evidence type="ECO:0000313" key="10">
    <source>
        <dbReference type="Proteomes" id="UP000095282"/>
    </source>
</evidence>
<dbReference type="GO" id="GO:0005576">
    <property type="term" value="C:extracellular region"/>
    <property type="evidence" value="ECO:0007669"/>
    <property type="project" value="InterPro"/>
</dbReference>
<proteinExistence type="predicted"/>
<dbReference type="eggNOG" id="ENOG502RXTR">
    <property type="taxonomic scope" value="Eukaryota"/>
</dbReference>
<dbReference type="AlphaFoldDB" id="A0A1I7USJ8"/>
<dbReference type="PROSITE" id="PS50940">
    <property type="entry name" value="CHIT_BIND_II"/>
    <property type="match status" value="10"/>
</dbReference>
<feature type="domain" description="Chitin-binding type-2" evidence="9">
    <location>
        <begin position="922"/>
        <end position="979"/>
    </location>
</feature>